<sequence length="406" mass="45418">MNRRLHNHLSFTANTRLRITSGPISLLARIDDEEYIALSNVSHLVPIRVNDLSRSDWHSIRIIAPMTDGTGSEMVQLEGLWIEKGARLGYVDGGLSRLWNLHLLHGHAATHPSAGVAKHEDVDNTPSVRRRKLIEFITDMPGSRSAVGLRGSKGPRGLLAGVMGWDYLLGEMFGIDHISVGTEGMCLVQGYVIIMNLGSSDGDSFARYPDVYNKTRLELMSDFEETYISLIKAIRNLAYPSVVDGDGISDTDEDDEPFGGPLIPIFVMRPFGGEMEHSTLEVVRRLRKDGDKNVFWIDTSGWLDVPNLADPSDISAYLLSQFKLTPRANQKVAIYLHMHVCRYLAARPDKCPFLKSQTYEGRVYEPAMERLERWVQGEIEGKVKAVLMEKERPKVDKGEEKGLAGL</sequence>
<comment type="caution">
    <text evidence="1">The sequence shown here is derived from an EMBL/GenBank/DDBJ whole genome shotgun (WGS) entry which is preliminary data.</text>
</comment>
<evidence type="ECO:0000313" key="1">
    <source>
        <dbReference type="EMBL" id="KAF2098138.1"/>
    </source>
</evidence>
<dbReference type="AlphaFoldDB" id="A0A9P4IF18"/>
<keyword evidence="2" id="KW-1185">Reference proteome</keyword>
<dbReference type="Gene3D" id="3.40.50.1110">
    <property type="entry name" value="SGNH hydrolase"/>
    <property type="match status" value="1"/>
</dbReference>
<gene>
    <name evidence="1" type="ORF">NA57DRAFT_40782</name>
</gene>
<evidence type="ECO:0000313" key="2">
    <source>
        <dbReference type="Proteomes" id="UP000799772"/>
    </source>
</evidence>
<name>A0A9P4IF18_9PEZI</name>
<proteinExistence type="predicted"/>
<dbReference type="Proteomes" id="UP000799772">
    <property type="component" value="Unassembled WGS sequence"/>
</dbReference>
<protein>
    <submittedName>
        <fullName evidence="1">Uncharacterized protein</fullName>
    </submittedName>
</protein>
<dbReference type="InterPro" id="IPR036514">
    <property type="entry name" value="SGNH_hydro_sf"/>
</dbReference>
<dbReference type="OrthoDB" id="10267969at2759"/>
<reference evidence="1" key="1">
    <citation type="journal article" date="2020" name="Stud. Mycol.">
        <title>101 Dothideomycetes genomes: a test case for predicting lifestyles and emergence of pathogens.</title>
        <authorList>
            <person name="Haridas S."/>
            <person name="Albert R."/>
            <person name="Binder M."/>
            <person name="Bloem J."/>
            <person name="Labutti K."/>
            <person name="Salamov A."/>
            <person name="Andreopoulos B."/>
            <person name="Baker S."/>
            <person name="Barry K."/>
            <person name="Bills G."/>
            <person name="Bluhm B."/>
            <person name="Cannon C."/>
            <person name="Castanera R."/>
            <person name="Culley D."/>
            <person name="Daum C."/>
            <person name="Ezra D."/>
            <person name="Gonzalez J."/>
            <person name="Henrissat B."/>
            <person name="Kuo A."/>
            <person name="Liang C."/>
            <person name="Lipzen A."/>
            <person name="Lutzoni F."/>
            <person name="Magnuson J."/>
            <person name="Mondo S."/>
            <person name="Nolan M."/>
            <person name="Ohm R."/>
            <person name="Pangilinan J."/>
            <person name="Park H.-J."/>
            <person name="Ramirez L."/>
            <person name="Alfaro M."/>
            <person name="Sun H."/>
            <person name="Tritt A."/>
            <person name="Yoshinaga Y."/>
            <person name="Zwiers L.-H."/>
            <person name="Turgeon B."/>
            <person name="Goodwin S."/>
            <person name="Spatafora J."/>
            <person name="Crous P."/>
            <person name="Grigoriev I."/>
        </authorList>
    </citation>
    <scope>NUCLEOTIDE SEQUENCE</scope>
    <source>
        <strain evidence="1">CBS 133067</strain>
    </source>
</reference>
<organism evidence="1 2">
    <name type="scientific">Rhizodiscina lignyota</name>
    <dbReference type="NCBI Taxonomy" id="1504668"/>
    <lineage>
        <taxon>Eukaryota</taxon>
        <taxon>Fungi</taxon>
        <taxon>Dikarya</taxon>
        <taxon>Ascomycota</taxon>
        <taxon>Pezizomycotina</taxon>
        <taxon>Dothideomycetes</taxon>
        <taxon>Pleosporomycetidae</taxon>
        <taxon>Aulographales</taxon>
        <taxon>Rhizodiscinaceae</taxon>
        <taxon>Rhizodiscina</taxon>
    </lineage>
</organism>
<dbReference type="EMBL" id="ML978127">
    <property type="protein sequence ID" value="KAF2098138.1"/>
    <property type="molecule type" value="Genomic_DNA"/>
</dbReference>
<accession>A0A9P4IF18</accession>